<evidence type="ECO:0000313" key="2">
    <source>
        <dbReference type="Proteomes" id="UP000436006"/>
    </source>
</evidence>
<dbReference type="AlphaFoldDB" id="A0A7K1SA65"/>
<gene>
    <name evidence="1" type="ORF">GO755_10310</name>
</gene>
<evidence type="ECO:0000313" key="1">
    <source>
        <dbReference type="EMBL" id="MVM30426.1"/>
    </source>
</evidence>
<accession>A0A7K1SA65</accession>
<comment type="caution">
    <text evidence="1">The sequence shown here is derived from an EMBL/GenBank/DDBJ whole genome shotgun (WGS) entry which is preliminary data.</text>
</comment>
<protein>
    <submittedName>
        <fullName evidence="1">Uncharacterized protein</fullName>
    </submittedName>
</protein>
<dbReference type="RefSeq" id="WP_157584655.1">
    <property type="nucleotide sequence ID" value="NZ_WPIN01000003.1"/>
</dbReference>
<sequence length="375" mass="42573">MKLFDDFERTDFTYSKHSESTYNFYNRAALTEFTEVRLRLEEWFTAYPDKDKAEFKRNLEKDFSAAYYELFLFTLFVKNGFNVVVHPVMPNSSNKPDLLIRKNQFEAYLEARVVHEVSANETKNGNLKKRIYDKINELKSDYYVVTIHDLEILDMANPPSTNDINSFIQGVLAKANYESDLVTIRQGRSKCPYYTLESTTVKLVISLFPKAIPGSNTGPLIGIYADEGKAQMVNPAKALTKALNEKAKRYGQPDKPFIIAINAMSSWVTYEEDYTIALFGSDSVKFDSTNRVYLSANGSEGFFINKQGHTHSRVSGVLFTKAYDSSIAGSTLVFYHNPNASRPIEPTVLNVTQKYLIEEQLHTIEGATTASLFEV</sequence>
<reference evidence="1 2" key="1">
    <citation type="submission" date="2019-12" db="EMBL/GenBank/DDBJ databases">
        <title>Spirosoma sp. HMF4905 genome sequencing and assembly.</title>
        <authorList>
            <person name="Kang H."/>
            <person name="Cha I."/>
            <person name="Kim H."/>
            <person name="Joh K."/>
        </authorList>
    </citation>
    <scope>NUCLEOTIDE SEQUENCE [LARGE SCALE GENOMIC DNA]</scope>
    <source>
        <strain evidence="1 2">HMF4905</strain>
    </source>
</reference>
<dbReference type="Proteomes" id="UP000436006">
    <property type="component" value="Unassembled WGS sequence"/>
</dbReference>
<keyword evidence="2" id="KW-1185">Reference proteome</keyword>
<proteinExistence type="predicted"/>
<name>A0A7K1SA65_9BACT</name>
<dbReference type="EMBL" id="WPIN01000003">
    <property type="protein sequence ID" value="MVM30426.1"/>
    <property type="molecule type" value="Genomic_DNA"/>
</dbReference>
<organism evidence="1 2">
    <name type="scientific">Spirosoma arboris</name>
    <dbReference type="NCBI Taxonomy" id="2682092"/>
    <lineage>
        <taxon>Bacteria</taxon>
        <taxon>Pseudomonadati</taxon>
        <taxon>Bacteroidota</taxon>
        <taxon>Cytophagia</taxon>
        <taxon>Cytophagales</taxon>
        <taxon>Cytophagaceae</taxon>
        <taxon>Spirosoma</taxon>
    </lineage>
</organism>